<dbReference type="AlphaFoldDB" id="A0A2K2CVQ1"/>
<dbReference type="EMBL" id="CM000882">
    <property type="protein sequence ID" value="PNT66106.1"/>
    <property type="molecule type" value="Genomic_DNA"/>
</dbReference>
<feature type="region of interest" description="Disordered" evidence="9">
    <location>
        <begin position="229"/>
        <end position="253"/>
    </location>
</feature>
<dbReference type="InterPro" id="IPR015500">
    <property type="entry name" value="Peptidase_S8_subtilisin-rel"/>
</dbReference>
<sequence>MAGARSSGVRSMAANSLPLAALLICTLLFLDPAAAAGEARSSYVVYLGDHAHGSRLGGLDAADLAALEEKAAGSHHDLLATILGDKDKAREAIFYSYTKHINGFAANLNAAEAAQLARLPEVVSVFPNRAQQQLHTTRSWQFLGLSGPDGVSRGASWRKAKFGEGIIIGNIDTGVWPESESFRDHGLGSVPKNWKGTCEKGQDDKFHCNGKLIGARFFNKGYASGVGAPSDDPTFNSPRDNGGHGTHTLSTAAGAPSPGASVFGLGNGTATGGSPRARVAGYRVCFKPVNGSSCFEADILAAFDAAIHDGVHVLSVSLGGVGDRYDYFEDSIAIGSFHAVRHGITVVCSAGNSGPKPSKISNVAPWMFTVGASTMDRKFSSDVVFNGTKIKGESLSSNTLNQKTPYPMIDSTQAAAPGRSEDEAQLCLKGSLDPKKVHGKIVVCLRGDNARVAKGEVVHEAGGAGMVLANDASSGNEIISDPHVLPATHVGFHDGLLLFSYLKIDKAPVGMIEKPTTSVYTKPAPYMAAFSSQGPSPVNPEILKPDITAPGVGVIAAWTRATSPTELDNDKRRVAYNAISGTSMSCPHVAGIAGLIKALHPDWSPAAVRSALMTTAIEVDNKGQQILNSSFAAAGPFERGAGHVWPSRSFNPALVYDLSPDHYLEFLCALKYNASSMALFSGGGKAAYKCPESPPKLQDLNYPSITVLNLTSSGTTVKRTVKNVGWPGKFKAAVRDPPGVRVSVRPDVLLFAKKGEEKTFEVKFEVKNAKLAKDYSFGQLVWSNGKQFVKSPIVVQTKAA</sequence>
<feature type="active site" description="Charge relay system" evidence="7 8">
    <location>
        <position position="172"/>
    </location>
</feature>
<proteinExistence type="inferred from homology"/>
<feature type="domain" description="Inhibitor I9" evidence="13">
    <location>
        <begin position="42"/>
        <end position="129"/>
    </location>
</feature>
<dbReference type="Gene3D" id="3.40.50.200">
    <property type="entry name" value="Peptidase S8/S53 domain"/>
    <property type="match status" value="1"/>
</dbReference>
<evidence type="ECO:0000313" key="17">
    <source>
        <dbReference type="Proteomes" id="UP000008810"/>
    </source>
</evidence>
<dbReference type="Pfam" id="PF17766">
    <property type="entry name" value="fn3_6"/>
    <property type="match status" value="1"/>
</dbReference>
<dbReference type="InterPro" id="IPR003137">
    <property type="entry name" value="PA_domain"/>
</dbReference>
<keyword evidence="6" id="KW-0325">Glycoprotein</keyword>
<feature type="active site" description="Charge relay system" evidence="7 8">
    <location>
        <position position="244"/>
    </location>
</feature>
<reference evidence="15" key="2">
    <citation type="submission" date="2017-06" db="EMBL/GenBank/DDBJ databases">
        <title>WGS assembly of Brachypodium distachyon.</title>
        <authorList>
            <consortium name="The International Brachypodium Initiative"/>
            <person name="Lucas S."/>
            <person name="Harmon-Smith M."/>
            <person name="Lail K."/>
            <person name="Tice H."/>
            <person name="Grimwood J."/>
            <person name="Bruce D."/>
            <person name="Barry K."/>
            <person name="Shu S."/>
            <person name="Lindquist E."/>
            <person name="Wang M."/>
            <person name="Pitluck S."/>
            <person name="Vogel J.P."/>
            <person name="Garvin D.F."/>
            <person name="Mockler T.C."/>
            <person name="Schmutz J."/>
            <person name="Rokhsar D."/>
            <person name="Bevan M.W."/>
        </authorList>
    </citation>
    <scope>NUCLEOTIDE SEQUENCE</scope>
    <source>
        <strain evidence="15">Bd21</strain>
    </source>
</reference>
<dbReference type="Gene3D" id="3.30.70.80">
    <property type="entry name" value="Peptidase S8 propeptide/proteinase inhibitor I9"/>
    <property type="match status" value="1"/>
</dbReference>
<dbReference type="InterPro" id="IPR010259">
    <property type="entry name" value="S8pro/Inhibitor_I9"/>
</dbReference>
<evidence type="ECO:0008006" key="18">
    <source>
        <dbReference type="Google" id="ProtNLM"/>
    </source>
</evidence>
<keyword evidence="3 10" id="KW-0732">Signal</keyword>
<dbReference type="PROSITE" id="PS51892">
    <property type="entry name" value="SUBTILASE"/>
    <property type="match status" value="1"/>
</dbReference>
<dbReference type="OrthoDB" id="206201at2759"/>
<feature type="domain" description="Peptidase S8/S53" evidence="11">
    <location>
        <begin position="163"/>
        <end position="631"/>
    </location>
</feature>
<evidence type="ECO:0000259" key="12">
    <source>
        <dbReference type="Pfam" id="PF02225"/>
    </source>
</evidence>
<protein>
    <recommendedName>
        <fullName evidence="18">Subtilisin-like protease</fullName>
    </recommendedName>
</protein>
<comment type="similarity">
    <text evidence="1 8">Belongs to the peptidase S8 family.</text>
</comment>
<dbReference type="FunFam" id="3.30.70.80:FF:000002">
    <property type="entry name" value="Subtilisin-like protease SBT5.3"/>
    <property type="match status" value="1"/>
</dbReference>
<gene>
    <name evidence="16" type="primary">LOC100826868</name>
    <name evidence="15" type="ORF">BRADI_3g07280v3</name>
</gene>
<evidence type="ECO:0000313" key="16">
    <source>
        <dbReference type="EnsemblPlants" id="PNT66106"/>
    </source>
</evidence>
<keyword evidence="4 8" id="KW-0378">Hydrolase</keyword>
<feature type="chain" id="PRO_5043158591" description="Subtilisin-like protease" evidence="10">
    <location>
        <begin position="36"/>
        <end position="800"/>
    </location>
</feature>
<reference evidence="16" key="3">
    <citation type="submission" date="2018-08" db="UniProtKB">
        <authorList>
            <consortium name="EnsemblPlants"/>
        </authorList>
    </citation>
    <scope>IDENTIFICATION</scope>
    <source>
        <strain evidence="16">cv. Bd21</strain>
    </source>
</reference>
<dbReference type="PRINTS" id="PR00723">
    <property type="entry name" value="SUBTILISIN"/>
</dbReference>
<dbReference type="Pfam" id="PF05922">
    <property type="entry name" value="Inhibitor_I9"/>
    <property type="match status" value="1"/>
</dbReference>
<dbReference type="PROSITE" id="PS00138">
    <property type="entry name" value="SUBTILASE_SER"/>
    <property type="match status" value="1"/>
</dbReference>
<evidence type="ECO:0000256" key="7">
    <source>
        <dbReference type="PIRSR" id="PIRSR615500-1"/>
    </source>
</evidence>
<dbReference type="GO" id="GO:0005576">
    <property type="term" value="C:extracellular region"/>
    <property type="evidence" value="ECO:0000318"/>
    <property type="project" value="GO_Central"/>
</dbReference>
<evidence type="ECO:0000256" key="5">
    <source>
        <dbReference type="ARBA" id="ARBA00022825"/>
    </source>
</evidence>
<evidence type="ECO:0000256" key="6">
    <source>
        <dbReference type="ARBA" id="ARBA00023180"/>
    </source>
</evidence>
<keyword evidence="5 8" id="KW-0720">Serine protease</keyword>
<feature type="signal peptide" evidence="10">
    <location>
        <begin position="1"/>
        <end position="35"/>
    </location>
</feature>
<dbReference type="CDD" id="cd02120">
    <property type="entry name" value="PA_subtilisin_like"/>
    <property type="match status" value="1"/>
</dbReference>
<evidence type="ECO:0000256" key="9">
    <source>
        <dbReference type="SAM" id="MobiDB-lite"/>
    </source>
</evidence>
<dbReference type="InterPro" id="IPR036852">
    <property type="entry name" value="Peptidase_S8/S53_dom_sf"/>
</dbReference>
<dbReference type="InterPro" id="IPR000209">
    <property type="entry name" value="Peptidase_S8/S53_dom"/>
</dbReference>
<dbReference type="Pfam" id="PF00082">
    <property type="entry name" value="Peptidase_S8"/>
    <property type="match status" value="1"/>
</dbReference>
<dbReference type="FunFam" id="2.60.40.2310:FF:000001">
    <property type="entry name" value="Subtilisin-like protease SBT1.5"/>
    <property type="match status" value="1"/>
</dbReference>
<dbReference type="Gene3D" id="3.50.30.30">
    <property type="match status" value="1"/>
</dbReference>
<dbReference type="FunFam" id="3.50.30.30:FF:000005">
    <property type="entry name" value="subtilisin-like protease SBT1.5"/>
    <property type="match status" value="1"/>
</dbReference>
<dbReference type="FunCoup" id="A0A2K2CVQ1">
    <property type="interactions" value="2"/>
</dbReference>
<evidence type="ECO:0000313" key="15">
    <source>
        <dbReference type="EMBL" id="PNT66106.1"/>
    </source>
</evidence>
<dbReference type="EnsemblPlants" id="PNT66106">
    <property type="protein sequence ID" value="PNT66106"/>
    <property type="gene ID" value="BRADI_3g07280v3"/>
</dbReference>
<feature type="active site" description="Charge relay system" evidence="7 8">
    <location>
        <position position="583"/>
    </location>
</feature>
<name>A0A2K2CVQ1_BRADI</name>
<dbReference type="ExpressionAtlas" id="A0A2K2CVQ1">
    <property type="expression patterns" value="baseline and differential"/>
</dbReference>
<dbReference type="InterPro" id="IPR034197">
    <property type="entry name" value="Peptidases_S8_3"/>
</dbReference>
<dbReference type="RefSeq" id="XP_003571078.1">
    <property type="nucleotide sequence ID" value="XM_003571030.3"/>
</dbReference>
<evidence type="ECO:0000259" key="13">
    <source>
        <dbReference type="Pfam" id="PF05922"/>
    </source>
</evidence>
<dbReference type="CDD" id="cd04852">
    <property type="entry name" value="Peptidases_S8_3"/>
    <property type="match status" value="1"/>
</dbReference>
<dbReference type="SUPFAM" id="SSF52025">
    <property type="entry name" value="PA domain"/>
    <property type="match status" value="1"/>
</dbReference>
<evidence type="ECO:0000256" key="3">
    <source>
        <dbReference type="ARBA" id="ARBA00022729"/>
    </source>
</evidence>
<dbReference type="KEGG" id="bdi:100826868"/>
<dbReference type="InterPro" id="IPR037045">
    <property type="entry name" value="S8pro/Inhibitor_I9_sf"/>
</dbReference>
<dbReference type="InterPro" id="IPR023828">
    <property type="entry name" value="Peptidase_S8_Ser-AS"/>
</dbReference>
<dbReference type="FunFam" id="3.40.50.200:FF:000006">
    <property type="entry name" value="Subtilisin-like protease SBT1.5"/>
    <property type="match status" value="1"/>
</dbReference>
<dbReference type="GO" id="GO:0004252">
    <property type="term" value="F:serine-type endopeptidase activity"/>
    <property type="evidence" value="ECO:0000318"/>
    <property type="project" value="GO_Central"/>
</dbReference>
<accession>A0A2K2CVQ1</accession>
<evidence type="ECO:0000256" key="10">
    <source>
        <dbReference type="SAM" id="SignalP"/>
    </source>
</evidence>
<evidence type="ECO:0000256" key="4">
    <source>
        <dbReference type="ARBA" id="ARBA00022801"/>
    </source>
</evidence>
<dbReference type="SUPFAM" id="SSF52743">
    <property type="entry name" value="Subtilisin-like"/>
    <property type="match status" value="1"/>
</dbReference>
<reference evidence="15 16" key="1">
    <citation type="journal article" date="2010" name="Nature">
        <title>Genome sequencing and analysis of the model grass Brachypodium distachyon.</title>
        <authorList>
            <consortium name="International Brachypodium Initiative"/>
        </authorList>
    </citation>
    <scope>NUCLEOTIDE SEQUENCE [LARGE SCALE GENOMIC DNA]</scope>
    <source>
        <strain evidence="15 16">Bd21</strain>
    </source>
</reference>
<dbReference type="GeneID" id="100826868"/>
<evidence type="ECO:0000256" key="2">
    <source>
        <dbReference type="ARBA" id="ARBA00022670"/>
    </source>
</evidence>
<dbReference type="Gene3D" id="2.60.40.2310">
    <property type="match status" value="1"/>
</dbReference>
<keyword evidence="2 8" id="KW-0645">Protease</keyword>
<dbReference type="InterPro" id="IPR045051">
    <property type="entry name" value="SBT"/>
</dbReference>
<evidence type="ECO:0000256" key="1">
    <source>
        <dbReference type="ARBA" id="ARBA00011073"/>
    </source>
</evidence>
<evidence type="ECO:0000259" key="14">
    <source>
        <dbReference type="Pfam" id="PF17766"/>
    </source>
</evidence>
<dbReference type="PANTHER" id="PTHR10795">
    <property type="entry name" value="PROPROTEIN CONVERTASE SUBTILISIN/KEXIN"/>
    <property type="match status" value="1"/>
</dbReference>
<dbReference type="GO" id="GO:0006508">
    <property type="term" value="P:proteolysis"/>
    <property type="evidence" value="ECO:0007669"/>
    <property type="project" value="UniProtKB-KW"/>
</dbReference>
<evidence type="ECO:0000256" key="8">
    <source>
        <dbReference type="PROSITE-ProRule" id="PRU01240"/>
    </source>
</evidence>
<dbReference type="Pfam" id="PF02225">
    <property type="entry name" value="PA"/>
    <property type="match status" value="1"/>
</dbReference>
<dbReference type="InterPro" id="IPR041469">
    <property type="entry name" value="Subtilisin-like_FN3"/>
</dbReference>
<feature type="domain" description="PA" evidence="12">
    <location>
        <begin position="425"/>
        <end position="497"/>
    </location>
</feature>
<dbReference type="Proteomes" id="UP000008810">
    <property type="component" value="Chromosome 3"/>
</dbReference>
<organism evidence="15">
    <name type="scientific">Brachypodium distachyon</name>
    <name type="common">Purple false brome</name>
    <name type="synonym">Trachynia distachya</name>
    <dbReference type="NCBI Taxonomy" id="15368"/>
    <lineage>
        <taxon>Eukaryota</taxon>
        <taxon>Viridiplantae</taxon>
        <taxon>Streptophyta</taxon>
        <taxon>Embryophyta</taxon>
        <taxon>Tracheophyta</taxon>
        <taxon>Spermatophyta</taxon>
        <taxon>Magnoliopsida</taxon>
        <taxon>Liliopsida</taxon>
        <taxon>Poales</taxon>
        <taxon>Poaceae</taxon>
        <taxon>BOP clade</taxon>
        <taxon>Pooideae</taxon>
        <taxon>Stipodae</taxon>
        <taxon>Brachypodieae</taxon>
        <taxon>Brachypodium</taxon>
    </lineage>
</organism>
<evidence type="ECO:0000259" key="11">
    <source>
        <dbReference type="Pfam" id="PF00082"/>
    </source>
</evidence>
<dbReference type="Gramene" id="PNT66106">
    <property type="protein sequence ID" value="PNT66106"/>
    <property type="gene ID" value="BRADI_3g07280v3"/>
</dbReference>
<dbReference type="InterPro" id="IPR046450">
    <property type="entry name" value="PA_dom_sf"/>
</dbReference>
<feature type="domain" description="Subtilisin-like protease fibronectin type-III" evidence="14">
    <location>
        <begin position="699"/>
        <end position="795"/>
    </location>
</feature>
<keyword evidence="17" id="KW-1185">Reference proteome</keyword>